<dbReference type="AlphaFoldDB" id="A0A1X7K5L4"/>
<accession>A0A1X7K5L4</accession>
<evidence type="ECO:0000313" key="3">
    <source>
        <dbReference type="Proteomes" id="UP000193804"/>
    </source>
</evidence>
<dbReference type="Proteomes" id="UP000193804">
    <property type="component" value="Unassembled WGS sequence"/>
</dbReference>
<dbReference type="STRING" id="1028.SAMN05661096_02388"/>
<keyword evidence="1" id="KW-0812">Transmembrane</keyword>
<proteinExistence type="predicted"/>
<organism evidence="2 3">
    <name type="scientific">Marivirga sericea</name>
    <dbReference type="NCBI Taxonomy" id="1028"/>
    <lineage>
        <taxon>Bacteria</taxon>
        <taxon>Pseudomonadati</taxon>
        <taxon>Bacteroidota</taxon>
        <taxon>Cytophagia</taxon>
        <taxon>Cytophagales</taxon>
        <taxon>Marivirgaceae</taxon>
        <taxon>Marivirga</taxon>
    </lineage>
</organism>
<evidence type="ECO:0000256" key="1">
    <source>
        <dbReference type="SAM" id="Phobius"/>
    </source>
</evidence>
<dbReference type="RefSeq" id="WP_085517432.1">
    <property type="nucleotide sequence ID" value="NZ_FXAW01000004.1"/>
</dbReference>
<sequence length="100" mass="11071">MKKDNSSLKSPSSELTEKVMRKIEKPYTRKLMITKPSMLSSWPFKLVVVLGVLLIIALGTRVKSISNDDTAIVGMGVLLLAIAGFLIPIVLNYVKNQKKL</sequence>
<keyword evidence="1" id="KW-0472">Membrane</keyword>
<feature type="transmembrane region" description="Helical" evidence="1">
    <location>
        <begin position="71"/>
        <end position="94"/>
    </location>
</feature>
<keyword evidence="1" id="KW-1133">Transmembrane helix</keyword>
<evidence type="ECO:0000313" key="2">
    <source>
        <dbReference type="EMBL" id="SMG35924.1"/>
    </source>
</evidence>
<protein>
    <submittedName>
        <fullName evidence="2">Uncharacterized protein</fullName>
    </submittedName>
</protein>
<reference evidence="3" key="1">
    <citation type="submission" date="2017-04" db="EMBL/GenBank/DDBJ databases">
        <authorList>
            <person name="Varghese N."/>
            <person name="Submissions S."/>
        </authorList>
    </citation>
    <scope>NUCLEOTIDE SEQUENCE [LARGE SCALE GENOMIC DNA]</scope>
    <source>
        <strain evidence="3">DSM 4125</strain>
    </source>
</reference>
<name>A0A1X7K5L4_9BACT</name>
<dbReference type="EMBL" id="FXAW01000004">
    <property type="protein sequence ID" value="SMG35924.1"/>
    <property type="molecule type" value="Genomic_DNA"/>
</dbReference>
<gene>
    <name evidence="2" type="ORF">SAMN05661096_02388</name>
</gene>
<feature type="transmembrane region" description="Helical" evidence="1">
    <location>
        <begin position="39"/>
        <end position="59"/>
    </location>
</feature>
<keyword evidence="3" id="KW-1185">Reference proteome</keyword>